<gene>
    <name evidence="1" type="ORF">GCM10014715_23590</name>
</gene>
<dbReference type="EMBL" id="BNBC01000008">
    <property type="protein sequence ID" value="GHE69064.1"/>
    <property type="molecule type" value="Genomic_DNA"/>
</dbReference>
<evidence type="ECO:0008006" key="3">
    <source>
        <dbReference type="Google" id="ProtNLM"/>
    </source>
</evidence>
<proteinExistence type="predicted"/>
<dbReference type="AlphaFoldDB" id="A0A918ZUB4"/>
<name>A0A918ZUB4_9ACTN</name>
<evidence type="ECO:0000313" key="1">
    <source>
        <dbReference type="EMBL" id="GHE69064.1"/>
    </source>
</evidence>
<sequence length="113" mass="12421">MWLPAAVLASYGGCMGRDGAPRLKLTVITDDASGSRLCRGYGDPLMPPAKSTAVFCEDACRSRHWRRIRRARARTEAVKAGVSAATRYDKLACRYEATVLVSMLDDWLRSVLG</sequence>
<evidence type="ECO:0000313" key="2">
    <source>
        <dbReference type="Proteomes" id="UP000641386"/>
    </source>
</evidence>
<dbReference type="Proteomes" id="UP000641386">
    <property type="component" value="Unassembled WGS sequence"/>
</dbReference>
<protein>
    <recommendedName>
        <fullName evidence="3">Transposase</fullName>
    </recommendedName>
</protein>
<organism evidence="1 2">
    <name type="scientific">Streptomyces spiralis</name>
    <dbReference type="NCBI Taxonomy" id="66376"/>
    <lineage>
        <taxon>Bacteria</taxon>
        <taxon>Bacillati</taxon>
        <taxon>Actinomycetota</taxon>
        <taxon>Actinomycetes</taxon>
        <taxon>Kitasatosporales</taxon>
        <taxon>Streptomycetaceae</taxon>
        <taxon>Streptomyces</taxon>
    </lineage>
</organism>
<accession>A0A918ZUB4</accession>
<comment type="caution">
    <text evidence="1">The sequence shown here is derived from an EMBL/GenBank/DDBJ whole genome shotgun (WGS) entry which is preliminary data.</text>
</comment>
<keyword evidence="2" id="KW-1185">Reference proteome</keyword>
<reference evidence="1" key="1">
    <citation type="journal article" date="2014" name="Int. J. Syst. Evol. Microbiol.">
        <title>Complete genome sequence of Corynebacterium casei LMG S-19264T (=DSM 44701T), isolated from a smear-ripened cheese.</title>
        <authorList>
            <consortium name="US DOE Joint Genome Institute (JGI-PGF)"/>
            <person name="Walter F."/>
            <person name="Albersmeier A."/>
            <person name="Kalinowski J."/>
            <person name="Ruckert C."/>
        </authorList>
    </citation>
    <scope>NUCLEOTIDE SEQUENCE</scope>
    <source>
        <strain evidence="1">JCM 3302</strain>
    </source>
</reference>
<reference evidence="1" key="2">
    <citation type="submission" date="2020-09" db="EMBL/GenBank/DDBJ databases">
        <authorList>
            <person name="Sun Q."/>
            <person name="Ohkuma M."/>
        </authorList>
    </citation>
    <scope>NUCLEOTIDE SEQUENCE</scope>
    <source>
        <strain evidence="1">JCM 3302</strain>
    </source>
</reference>